<dbReference type="AlphaFoldDB" id="A0A0M9A2L0"/>
<evidence type="ECO:0000313" key="1">
    <source>
        <dbReference type="EMBL" id="KOX75927.1"/>
    </source>
</evidence>
<reference evidence="1 2" key="1">
    <citation type="submission" date="2015-07" db="EMBL/GenBank/DDBJ databases">
        <title>The genome of Melipona quadrifasciata.</title>
        <authorList>
            <person name="Pan H."/>
            <person name="Kapheim K."/>
        </authorList>
    </citation>
    <scope>NUCLEOTIDE SEQUENCE [LARGE SCALE GENOMIC DNA]</scope>
    <source>
        <strain evidence="1">0111107301</strain>
        <tissue evidence="1">Whole body</tissue>
    </source>
</reference>
<proteinExistence type="predicted"/>
<name>A0A0M9A2L0_9HYME</name>
<accession>A0A0M9A2L0</accession>
<protein>
    <submittedName>
        <fullName evidence="1">Uncharacterized protein</fullName>
    </submittedName>
</protein>
<gene>
    <name evidence="1" type="ORF">WN51_12357</name>
</gene>
<dbReference type="EMBL" id="KQ435756">
    <property type="protein sequence ID" value="KOX75927.1"/>
    <property type="molecule type" value="Genomic_DNA"/>
</dbReference>
<keyword evidence="2" id="KW-1185">Reference proteome</keyword>
<dbReference type="Proteomes" id="UP000053105">
    <property type="component" value="Unassembled WGS sequence"/>
</dbReference>
<evidence type="ECO:0000313" key="2">
    <source>
        <dbReference type="Proteomes" id="UP000053105"/>
    </source>
</evidence>
<sequence length="233" mass="26633">MSRFAQHFTTTSSASKLQNHLSKSNCCIRLAGGKRLIELSGDSAIAVKYNFESLGVDLSIYKVWDRLVFEEITGRRNNFTPIYWRWSCMETEWESGSWNGPASTSNIVLYRVHANRTRSSNQIADLNTHAIPETDTAPACTLPFSTPLPNVQDEFILPQMNSGTFDLMEIHVKNLPQNSTHHEDESPKRHSTGALYIPIIFQLLFHNPDDCLFEIGRNYPQLSNEKYIYVEYP</sequence>
<organism evidence="1 2">
    <name type="scientific">Melipona quadrifasciata</name>
    <dbReference type="NCBI Taxonomy" id="166423"/>
    <lineage>
        <taxon>Eukaryota</taxon>
        <taxon>Metazoa</taxon>
        <taxon>Ecdysozoa</taxon>
        <taxon>Arthropoda</taxon>
        <taxon>Hexapoda</taxon>
        <taxon>Insecta</taxon>
        <taxon>Pterygota</taxon>
        <taxon>Neoptera</taxon>
        <taxon>Endopterygota</taxon>
        <taxon>Hymenoptera</taxon>
        <taxon>Apocrita</taxon>
        <taxon>Aculeata</taxon>
        <taxon>Apoidea</taxon>
        <taxon>Anthophila</taxon>
        <taxon>Apidae</taxon>
        <taxon>Melipona</taxon>
    </lineage>
</organism>